<dbReference type="Gene3D" id="2.60.120.290">
    <property type="entry name" value="Spermadhesin, CUB domain"/>
    <property type="match status" value="1"/>
</dbReference>
<dbReference type="Proteomes" id="UP001497497">
    <property type="component" value="Unassembled WGS sequence"/>
</dbReference>
<accession>A0AAV2HAS1</accession>
<evidence type="ECO:0000313" key="5">
    <source>
        <dbReference type="EMBL" id="CAL1529131.1"/>
    </source>
</evidence>
<evidence type="ECO:0000256" key="1">
    <source>
        <dbReference type="ARBA" id="ARBA00022737"/>
    </source>
</evidence>
<dbReference type="CDD" id="cd00041">
    <property type="entry name" value="CUB"/>
    <property type="match status" value="1"/>
</dbReference>
<evidence type="ECO:0000313" key="6">
    <source>
        <dbReference type="Proteomes" id="UP001497497"/>
    </source>
</evidence>
<evidence type="ECO:0000256" key="2">
    <source>
        <dbReference type="ARBA" id="ARBA00023157"/>
    </source>
</evidence>
<dbReference type="SUPFAM" id="SSF49854">
    <property type="entry name" value="Spermadhesin, CUB domain"/>
    <property type="match status" value="1"/>
</dbReference>
<feature type="non-terminal residue" evidence="5">
    <location>
        <position position="1"/>
    </location>
</feature>
<organism evidence="5 6">
    <name type="scientific">Lymnaea stagnalis</name>
    <name type="common">Great pond snail</name>
    <name type="synonym">Helix stagnalis</name>
    <dbReference type="NCBI Taxonomy" id="6523"/>
    <lineage>
        <taxon>Eukaryota</taxon>
        <taxon>Metazoa</taxon>
        <taxon>Spiralia</taxon>
        <taxon>Lophotrochozoa</taxon>
        <taxon>Mollusca</taxon>
        <taxon>Gastropoda</taxon>
        <taxon>Heterobranchia</taxon>
        <taxon>Euthyneura</taxon>
        <taxon>Panpulmonata</taxon>
        <taxon>Hygrophila</taxon>
        <taxon>Lymnaeoidea</taxon>
        <taxon>Lymnaeidae</taxon>
        <taxon>Lymnaea</taxon>
    </lineage>
</organism>
<proteinExistence type="predicted"/>
<dbReference type="AlphaFoldDB" id="A0AAV2HAS1"/>
<gene>
    <name evidence="5" type="ORF">GSLYS_00003286001</name>
</gene>
<evidence type="ECO:0000259" key="4">
    <source>
        <dbReference type="PROSITE" id="PS01180"/>
    </source>
</evidence>
<feature type="domain" description="CUB" evidence="4">
    <location>
        <begin position="32"/>
        <end position="75"/>
    </location>
</feature>
<dbReference type="EMBL" id="CAXITT010000043">
    <property type="protein sequence ID" value="CAL1529131.1"/>
    <property type="molecule type" value="Genomic_DNA"/>
</dbReference>
<dbReference type="PROSITE" id="PS01180">
    <property type="entry name" value="CUB"/>
    <property type="match status" value="1"/>
</dbReference>
<comment type="caution">
    <text evidence="5">The sequence shown here is derived from an EMBL/GenBank/DDBJ whole genome shotgun (WGS) entry which is preliminary data.</text>
</comment>
<dbReference type="Pfam" id="PF00431">
    <property type="entry name" value="CUB"/>
    <property type="match status" value="1"/>
</dbReference>
<name>A0AAV2HAS1_LYMST</name>
<dbReference type="PANTHER" id="PTHR24251">
    <property type="entry name" value="OVOCHYMASE-RELATED"/>
    <property type="match status" value="1"/>
</dbReference>
<comment type="caution">
    <text evidence="3">Lacks conserved residue(s) required for the propagation of feature annotation.</text>
</comment>
<keyword evidence="6" id="KW-1185">Reference proteome</keyword>
<protein>
    <recommendedName>
        <fullName evidence="4">CUB domain-containing protein</fullName>
    </recommendedName>
</protein>
<dbReference type="InterPro" id="IPR035914">
    <property type="entry name" value="Sperma_CUB_dom_sf"/>
</dbReference>
<keyword evidence="2" id="KW-1015">Disulfide bond</keyword>
<evidence type="ECO:0000256" key="3">
    <source>
        <dbReference type="PROSITE-ProRule" id="PRU00059"/>
    </source>
</evidence>
<sequence length="75" mass="8099">SHGSSLRVQFKSGGYARGKGFRAVYSSSHSSCGGEIKVSSGRFTSPLYPDNYPDDIECIWQLTTPPGNALQLSFP</sequence>
<dbReference type="PANTHER" id="PTHR24251:SF30">
    <property type="entry name" value="MEMBRANE FRIZZLED-RELATED PROTEIN"/>
    <property type="match status" value="1"/>
</dbReference>
<dbReference type="InterPro" id="IPR000859">
    <property type="entry name" value="CUB_dom"/>
</dbReference>
<keyword evidence="1" id="KW-0677">Repeat</keyword>
<reference evidence="5 6" key="1">
    <citation type="submission" date="2024-04" db="EMBL/GenBank/DDBJ databases">
        <authorList>
            <consortium name="Genoscope - CEA"/>
            <person name="William W."/>
        </authorList>
    </citation>
    <scope>NUCLEOTIDE SEQUENCE [LARGE SCALE GENOMIC DNA]</scope>
</reference>